<dbReference type="EMBL" id="CP061800">
    <property type="protein sequence ID" value="QTA84902.1"/>
    <property type="molecule type" value="Genomic_DNA"/>
</dbReference>
<gene>
    <name evidence="1" type="ORF">dnm_009050</name>
</gene>
<evidence type="ECO:0000313" key="1">
    <source>
        <dbReference type="EMBL" id="QTA84902.1"/>
    </source>
</evidence>
<proteinExistence type="predicted"/>
<dbReference type="KEGG" id="dmm:dnm_009050"/>
<name>A0A975BGC3_9BACT</name>
<dbReference type="Proteomes" id="UP000663722">
    <property type="component" value="Chromosome"/>
</dbReference>
<keyword evidence="2" id="KW-1185">Reference proteome</keyword>
<evidence type="ECO:0000313" key="2">
    <source>
        <dbReference type="Proteomes" id="UP000663722"/>
    </source>
</evidence>
<sequence>MAYEYLAVTPDTEKSQTKLFEFIIACFFLSCTKKNGNL</sequence>
<dbReference type="AlphaFoldDB" id="A0A975BGC3"/>
<organism evidence="1 2">
    <name type="scientific">Desulfonema magnum</name>
    <dbReference type="NCBI Taxonomy" id="45655"/>
    <lineage>
        <taxon>Bacteria</taxon>
        <taxon>Pseudomonadati</taxon>
        <taxon>Thermodesulfobacteriota</taxon>
        <taxon>Desulfobacteria</taxon>
        <taxon>Desulfobacterales</taxon>
        <taxon>Desulfococcaceae</taxon>
        <taxon>Desulfonema</taxon>
    </lineage>
</organism>
<accession>A0A975BGC3</accession>
<reference evidence="1" key="1">
    <citation type="journal article" date="2021" name="Microb. Physiol.">
        <title>Proteogenomic Insights into the Physiology of Marine, Sulfate-Reducing, Filamentous Desulfonema limicola and Desulfonema magnum.</title>
        <authorList>
            <person name="Schnaars V."/>
            <person name="Wohlbrand L."/>
            <person name="Scheve S."/>
            <person name="Hinrichs C."/>
            <person name="Reinhardt R."/>
            <person name="Rabus R."/>
        </authorList>
    </citation>
    <scope>NUCLEOTIDE SEQUENCE</scope>
    <source>
        <strain evidence="1">4be13</strain>
    </source>
</reference>
<protein>
    <submittedName>
        <fullName evidence="1">Uncharacterized protein</fullName>
    </submittedName>
</protein>